<sequence length="376" mass="43077">MRVVLINNYDLLDILDALKQEKGDAPAQHLWGYLPLNNQRMSVEILPFQKYTYLKKISKKLKIFGDLDQQLRLLMQHKRYDVIYSAHHLTTLLLSFLRLVGLFSKPIVAIAYQAPQEKTFFWKLFTKVFIAGNDKILCLSESLRQDLEEFGVSKQKLELIEWGTDLKFYEFGAPSNRSPGSKAQPFILSPGKTYRDYPTLIEAFQSVDCKLIICGAGATHLDTSSEPLPTNVTLIEDMIHWKKLIKLYQRAYAVAIPLENSANKFKNAIGLTALTEAMATGNAIVMTRNDYVGIDLEKEGIGLWVDPNDVNGWHNAMTYLLEHPEITREMGRRSRRLAESRFNLETFSSKLANYLWQTCSGNQPSQLVRHKPAFRR</sequence>
<dbReference type="EMBL" id="CP113797">
    <property type="protein sequence ID" value="WAL60442.1"/>
    <property type="molecule type" value="Genomic_DNA"/>
</dbReference>
<evidence type="ECO:0000256" key="1">
    <source>
        <dbReference type="ARBA" id="ARBA00022679"/>
    </source>
</evidence>
<dbReference type="CDD" id="cd03801">
    <property type="entry name" value="GT4_PimA-like"/>
    <property type="match status" value="1"/>
</dbReference>
<keyword evidence="5" id="KW-1185">Reference proteome</keyword>
<evidence type="ECO:0000259" key="2">
    <source>
        <dbReference type="Pfam" id="PF00534"/>
    </source>
</evidence>
<feature type="domain" description="Glycosyltransferase subfamily 4-like N-terminal" evidence="3">
    <location>
        <begin position="67"/>
        <end position="167"/>
    </location>
</feature>
<dbReference type="KEGG" id="tsin:OXH18_00160"/>
<name>A0A9E8ZCL8_9CYAN</name>
<dbReference type="Gene3D" id="3.40.50.2000">
    <property type="entry name" value="Glycogen Phosphorylase B"/>
    <property type="match status" value="2"/>
</dbReference>
<dbReference type="Pfam" id="PF13439">
    <property type="entry name" value="Glyco_transf_4"/>
    <property type="match status" value="1"/>
</dbReference>
<keyword evidence="1" id="KW-0808">Transferase</keyword>
<dbReference type="RefSeq" id="WP_268610342.1">
    <property type="nucleotide sequence ID" value="NZ_CP113797.1"/>
</dbReference>
<dbReference type="InterPro" id="IPR001296">
    <property type="entry name" value="Glyco_trans_1"/>
</dbReference>
<evidence type="ECO:0000313" key="5">
    <source>
        <dbReference type="Proteomes" id="UP001163152"/>
    </source>
</evidence>
<proteinExistence type="predicted"/>
<gene>
    <name evidence="4" type="ORF">OXH18_00160</name>
</gene>
<dbReference type="PANTHER" id="PTHR46401:SF2">
    <property type="entry name" value="GLYCOSYLTRANSFERASE WBBK-RELATED"/>
    <property type="match status" value="1"/>
</dbReference>
<feature type="domain" description="Glycosyl transferase family 1" evidence="2">
    <location>
        <begin position="194"/>
        <end position="335"/>
    </location>
</feature>
<dbReference type="GO" id="GO:0009103">
    <property type="term" value="P:lipopolysaccharide biosynthetic process"/>
    <property type="evidence" value="ECO:0007669"/>
    <property type="project" value="TreeGrafter"/>
</dbReference>
<dbReference type="Proteomes" id="UP001163152">
    <property type="component" value="Chromosome"/>
</dbReference>
<dbReference type="GO" id="GO:0016757">
    <property type="term" value="F:glycosyltransferase activity"/>
    <property type="evidence" value="ECO:0007669"/>
    <property type="project" value="InterPro"/>
</dbReference>
<accession>A0A9E8ZCL8</accession>
<reference evidence="4" key="1">
    <citation type="submission" date="2022-12" db="EMBL/GenBank/DDBJ databases">
        <title>Polyphasic identification of a Novel Hot-Spring Cyanobacterium Ocullathermofonsia sinensis gen nov. sp. nov. and Genomic Insights on its Adaptations to the Thermal Habitat.</title>
        <authorList>
            <person name="Daroch M."/>
            <person name="Tang J."/>
            <person name="Jiang Y."/>
        </authorList>
    </citation>
    <scope>NUCLEOTIDE SEQUENCE</scope>
    <source>
        <strain evidence="4">PKUAC-SCTA174</strain>
    </source>
</reference>
<evidence type="ECO:0000259" key="3">
    <source>
        <dbReference type="Pfam" id="PF13439"/>
    </source>
</evidence>
<organism evidence="4 5">
    <name type="scientific">Thermocoleostomius sinensis A174</name>
    <dbReference type="NCBI Taxonomy" id="2016057"/>
    <lineage>
        <taxon>Bacteria</taxon>
        <taxon>Bacillati</taxon>
        <taxon>Cyanobacteriota</taxon>
        <taxon>Cyanophyceae</taxon>
        <taxon>Oculatellales</taxon>
        <taxon>Oculatellaceae</taxon>
        <taxon>Thermocoleostomius</taxon>
    </lineage>
</organism>
<dbReference type="PANTHER" id="PTHR46401">
    <property type="entry name" value="GLYCOSYLTRANSFERASE WBBK-RELATED"/>
    <property type="match status" value="1"/>
</dbReference>
<evidence type="ECO:0000313" key="4">
    <source>
        <dbReference type="EMBL" id="WAL60442.1"/>
    </source>
</evidence>
<dbReference type="SUPFAM" id="SSF53756">
    <property type="entry name" value="UDP-Glycosyltransferase/glycogen phosphorylase"/>
    <property type="match status" value="1"/>
</dbReference>
<protein>
    <submittedName>
        <fullName evidence="4">Glycosyltransferase family 4 protein</fullName>
    </submittedName>
</protein>
<dbReference type="AlphaFoldDB" id="A0A9E8ZCL8"/>
<dbReference type="InterPro" id="IPR028098">
    <property type="entry name" value="Glyco_trans_4-like_N"/>
</dbReference>
<dbReference type="Pfam" id="PF00534">
    <property type="entry name" value="Glycos_transf_1"/>
    <property type="match status" value="1"/>
</dbReference>